<name>A0ABW5QD59_9BACI</name>
<organism evidence="1 2">
    <name type="scientific">Piscibacillus salipiscarius</name>
    <dbReference type="NCBI Taxonomy" id="299480"/>
    <lineage>
        <taxon>Bacteria</taxon>
        <taxon>Bacillati</taxon>
        <taxon>Bacillota</taxon>
        <taxon>Bacilli</taxon>
        <taxon>Bacillales</taxon>
        <taxon>Bacillaceae</taxon>
        <taxon>Piscibacillus</taxon>
    </lineage>
</organism>
<dbReference type="EMBL" id="JBHUMZ010000048">
    <property type="protein sequence ID" value="MFD2639847.1"/>
    <property type="molecule type" value="Genomic_DNA"/>
</dbReference>
<gene>
    <name evidence="1" type="ORF">ACFSW4_13345</name>
</gene>
<dbReference type="PANTHER" id="PTHR41260:SF1">
    <property type="entry name" value="PROTEIN ECSC"/>
    <property type="match status" value="1"/>
</dbReference>
<reference evidence="2" key="1">
    <citation type="journal article" date="2019" name="Int. J. Syst. Evol. Microbiol.">
        <title>The Global Catalogue of Microorganisms (GCM) 10K type strain sequencing project: providing services to taxonomists for standard genome sequencing and annotation.</title>
        <authorList>
            <consortium name="The Broad Institute Genomics Platform"/>
            <consortium name="The Broad Institute Genome Sequencing Center for Infectious Disease"/>
            <person name="Wu L."/>
            <person name="Ma J."/>
        </authorList>
    </citation>
    <scope>NUCLEOTIDE SEQUENCE [LARGE SCALE GENOMIC DNA]</scope>
    <source>
        <strain evidence="2">TISTR 1571</strain>
    </source>
</reference>
<protein>
    <submittedName>
        <fullName evidence="1">EcsC family protein</fullName>
    </submittedName>
</protein>
<dbReference type="PANTHER" id="PTHR41260">
    <property type="entry name" value="PROTEIN ECSC"/>
    <property type="match status" value="1"/>
</dbReference>
<accession>A0ABW5QD59</accession>
<dbReference type="InterPro" id="IPR024787">
    <property type="entry name" value="EcsC"/>
</dbReference>
<evidence type="ECO:0000313" key="1">
    <source>
        <dbReference type="EMBL" id="MFD2639847.1"/>
    </source>
</evidence>
<dbReference type="RefSeq" id="WP_377329878.1">
    <property type="nucleotide sequence ID" value="NZ_JBHUMZ010000048.1"/>
</dbReference>
<dbReference type="Pfam" id="PF12787">
    <property type="entry name" value="EcsC"/>
    <property type="match status" value="1"/>
</dbReference>
<evidence type="ECO:0000313" key="2">
    <source>
        <dbReference type="Proteomes" id="UP001597452"/>
    </source>
</evidence>
<keyword evidence="2" id="KW-1185">Reference proteome</keyword>
<comment type="caution">
    <text evidence="1">The sequence shown here is derived from an EMBL/GenBank/DDBJ whole genome shotgun (WGS) entry which is preliminary data.</text>
</comment>
<proteinExistence type="predicted"/>
<sequence length="269" mass="31272">MGEERVRRSILKWEAELEAYHTNDFERMYEISLDSMFGKIPNHYQEKILNWADQWFLYTYTFLQGTNSQQASQERILQTARSFNEQIEKIDDLKSLSIEQLTYLSDQQLAKSRVYSFAQGGLTGTGGWLFLGVDFPLIMTLNLRSVQLIGNSFGYDMNNPVEMILALKILHGGLMPQRFKYEAWTELKNDLNSLDTIMEQVDGTLDETWLEQPVNQLFKTLAIVMFRKKLVQGVPLISVGIGALSNYKLSKDVTLFAKYFYQHRFLEEQ</sequence>
<dbReference type="Proteomes" id="UP001597452">
    <property type="component" value="Unassembled WGS sequence"/>
</dbReference>